<dbReference type="InterPro" id="IPR050731">
    <property type="entry name" value="HRD1_E3_ubiq-ligases"/>
</dbReference>
<keyword evidence="5" id="KW-0862">Zinc</keyword>
<dbReference type="CDD" id="cd16476">
    <property type="entry name" value="RING-H2_RNF139-like"/>
    <property type="match status" value="1"/>
</dbReference>
<dbReference type="InterPro" id="IPR013083">
    <property type="entry name" value="Znf_RING/FYVE/PHD"/>
</dbReference>
<dbReference type="Pfam" id="PF13705">
    <property type="entry name" value="TRC8_N"/>
    <property type="match status" value="1"/>
</dbReference>
<dbReference type="SMART" id="SM00184">
    <property type="entry name" value="RING"/>
    <property type="match status" value="1"/>
</dbReference>
<feature type="transmembrane region" description="Helical" evidence="10">
    <location>
        <begin position="401"/>
        <end position="429"/>
    </location>
</feature>
<dbReference type="InterPro" id="IPR001841">
    <property type="entry name" value="Znf_RING"/>
</dbReference>
<keyword evidence="4 8" id="KW-0863">Zinc-finger</keyword>
<feature type="transmembrane region" description="Helical" evidence="10">
    <location>
        <begin position="371"/>
        <end position="389"/>
    </location>
</feature>
<dbReference type="PROSITE" id="PS50089">
    <property type="entry name" value="ZF_RING_2"/>
    <property type="match status" value="1"/>
</dbReference>
<feature type="transmembrane region" description="Helical" evidence="10">
    <location>
        <begin position="50"/>
        <end position="66"/>
    </location>
</feature>
<gene>
    <name evidence="13" type="primary">LOC106466303</name>
</gene>
<evidence type="ECO:0000259" key="11">
    <source>
        <dbReference type="PROSITE" id="PS50089"/>
    </source>
</evidence>
<feature type="transmembrane region" description="Helical" evidence="10">
    <location>
        <begin position="12"/>
        <end position="30"/>
    </location>
</feature>
<evidence type="ECO:0000256" key="8">
    <source>
        <dbReference type="PROSITE-ProRule" id="PRU00175"/>
    </source>
</evidence>
<dbReference type="Pfam" id="PF13639">
    <property type="entry name" value="zf-RING_2"/>
    <property type="match status" value="1"/>
</dbReference>
<feature type="transmembrane region" description="Helical" evidence="10">
    <location>
        <begin position="252"/>
        <end position="285"/>
    </location>
</feature>
<evidence type="ECO:0000256" key="9">
    <source>
        <dbReference type="SAM" id="MobiDB-lite"/>
    </source>
</evidence>
<feature type="transmembrane region" description="Helical" evidence="10">
    <location>
        <begin position="475"/>
        <end position="493"/>
    </location>
</feature>
<dbReference type="Proteomes" id="UP000694941">
    <property type="component" value="Unplaced"/>
</dbReference>
<evidence type="ECO:0000256" key="5">
    <source>
        <dbReference type="ARBA" id="ARBA00022833"/>
    </source>
</evidence>
<keyword evidence="6 10" id="KW-1133">Transmembrane helix</keyword>
<feature type="transmembrane region" description="Helical" evidence="10">
    <location>
        <begin position="137"/>
        <end position="156"/>
    </location>
</feature>
<dbReference type="InterPro" id="IPR025754">
    <property type="entry name" value="TRC8_N_dom"/>
</dbReference>
<comment type="subcellular location">
    <subcellularLocation>
        <location evidence="1">Membrane</location>
        <topology evidence="1">Multi-pass membrane protein</topology>
    </subcellularLocation>
</comment>
<evidence type="ECO:0000256" key="4">
    <source>
        <dbReference type="ARBA" id="ARBA00022771"/>
    </source>
</evidence>
<feature type="transmembrane region" description="Helical" evidence="10">
    <location>
        <begin position="449"/>
        <end position="468"/>
    </location>
</feature>
<name>A0ABM1BHD3_LIMPO</name>
<evidence type="ECO:0000256" key="7">
    <source>
        <dbReference type="ARBA" id="ARBA00023136"/>
    </source>
</evidence>
<feature type="transmembrane region" description="Helical" evidence="10">
    <location>
        <begin position="305"/>
        <end position="323"/>
    </location>
</feature>
<dbReference type="SUPFAM" id="SSF57850">
    <property type="entry name" value="RING/U-box"/>
    <property type="match status" value="1"/>
</dbReference>
<evidence type="ECO:0000256" key="3">
    <source>
        <dbReference type="ARBA" id="ARBA00022723"/>
    </source>
</evidence>
<feature type="transmembrane region" description="Helical" evidence="10">
    <location>
        <begin position="111"/>
        <end position="130"/>
    </location>
</feature>
<sequence>MWPFLSLDQIEVLINVIMRVPGLLIIDYWWQYDRNKSLPQSMAAQELLNALITNLVLIHGLLLLLLPLPRVRILYTHFVSGALLLSAHLLSRHYIHAEEQNSEGDEHFITRQMAALVAHILVGATASLLLSGPAKPVFPILVSYALPVAARLANFPVEALELLHNFGSAAIAISVCMYAYHQLPALLDYLKIAYSDAMHIVEVHGLMGLLSIIWNKLFVPNHFLLFWLIKFVVKLCEILSQPERAHVWSDHWYIVVLTAASSLCASPVTLVSTSVTISYLAYFVLCSTKAFLHGNIQFLNDNPMHSGWTEGLTMVFLALQVGLTEMKMPARLAAMTIILFIVLSSLLQSVLEITEPVVLALSASRSSSIGRHLRALCMCCFLFIFPLYLTYALMQVFPIDFWMLVVVSSCVLTSVQVLDLLVVHSLFLYDSSSTEPWESLDDVVYYTRAVTKVMEFFVAVFVVGVGFWESLIGKWNVAGSTILLIHCYFNVWLRMQAGWKSFLLRREAVKKTEAMQTASEEQLATLNDVCAICFSDMTCACITKCHHFFHRTCLRKWLYIQDNCPLCHSIITVESTTSTPDDRTESTSVSEEDSPHNIRENSTIDLAQETRER</sequence>
<protein>
    <submittedName>
        <fullName evidence="13">RING finger protein 145-like</fullName>
    </submittedName>
</protein>
<feature type="transmembrane region" description="Helical" evidence="10">
    <location>
        <begin position="162"/>
        <end position="180"/>
    </location>
</feature>
<feature type="domain" description="RING-type" evidence="11">
    <location>
        <begin position="530"/>
        <end position="568"/>
    </location>
</feature>
<dbReference type="RefSeq" id="XP_013782028.1">
    <property type="nucleotide sequence ID" value="XM_013926574.2"/>
</dbReference>
<dbReference type="Gene3D" id="3.30.40.10">
    <property type="entry name" value="Zinc/RING finger domain, C3HC4 (zinc finger)"/>
    <property type="match status" value="1"/>
</dbReference>
<evidence type="ECO:0000256" key="6">
    <source>
        <dbReference type="ARBA" id="ARBA00022989"/>
    </source>
</evidence>
<evidence type="ECO:0000256" key="10">
    <source>
        <dbReference type="SAM" id="Phobius"/>
    </source>
</evidence>
<dbReference type="PANTHER" id="PTHR22763">
    <property type="entry name" value="RING ZINC FINGER PROTEIN"/>
    <property type="match status" value="1"/>
</dbReference>
<feature type="transmembrane region" description="Helical" evidence="10">
    <location>
        <begin position="330"/>
        <end position="351"/>
    </location>
</feature>
<keyword evidence="7 10" id="KW-0472">Membrane</keyword>
<evidence type="ECO:0000256" key="1">
    <source>
        <dbReference type="ARBA" id="ARBA00004141"/>
    </source>
</evidence>
<evidence type="ECO:0000313" key="13">
    <source>
        <dbReference type="RefSeq" id="XP_013782028.1"/>
    </source>
</evidence>
<evidence type="ECO:0000313" key="12">
    <source>
        <dbReference type="Proteomes" id="UP000694941"/>
    </source>
</evidence>
<keyword evidence="12" id="KW-1185">Reference proteome</keyword>
<feature type="region of interest" description="Disordered" evidence="9">
    <location>
        <begin position="577"/>
        <end position="613"/>
    </location>
</feature>
<proteinExistence type="predicted"/>
<organism evidence="12 13">
    <name type="scientific">Limulus polyphemus</name>
    <name type="common">Atlantic horseshoe crab</name>
    <dbReference type="NCBI Taxonomy" id="6850"/>
    <lineage>
        <taxon>Eukaryota</taxon>
        <taxon>Metazoa</taxon>
        <taxon>Ecdysozoa</taxon>
        <taxon>Arthropoda</taxon>
        <taxon>Chelicerata</taxon>
        <taxon>Merostomata</taxon>
        <taxon>Xiphosura</taxon>
        <taxon>Limulidae</taxon>
        <taxon>Limulus</taxon>
    </lineage>
</organism>
<dbReference type="PANTHER" id="PTHR22763:SF191">
    <property type="entry name" value="RING FINGER PROTEIN 145 HOMOLOG"/>
    <property type="match status" value="1"/>
</dbReference>
<dbReference type="GeneID" id="106466303"/>
<keyword evidence="3" id="KW-0479">Metal-binding</keyword>
<evidence type="ECO:0000256" key="2">
    <source>
        <dbReference type="ARBA" id="ARBA00022692"/>
    </source>
</evidence>
<keyword evidence="2 10" id="KW-0812">Transmembrane</keyword>
<accession>A0ABM1BHD3</accession>
<reference evidence="13" key="1">
    <citation type="submission" date="2025-08" db="UniProtKB">
        <authorList>
            <consortium name="RefSeq"/>
        </authorList>
    </citation>
    <scope>IDENTIFICATION</scope>
    <source>
        <tissue evidence="13">Muscle</tissue>
    </source>
</reference>